<comment type="caution">
    <text evidence="1">The sequence shown here is derived from an EMBL/GenBank/DDBJ whole genome shotgun (WGS) entry which is preliminary data.</text>
</comment>
<dbReference type="EMBL" id="ABOX02000006">
    <property type="protein sequence ID" value="EEF62111.1"/>
    <property type="molecule type" value="Genomic_DNA"/>
</dbReference>
<sequence>MMFQESIMQEPIGLMCVNKLDRPWFDPFLQKRNNEWLER</sequence>
<organism evidence="1 2">
    <name type="scientific">Pedosphaera parvula (strain Ellin514)</name>
    <dbReference type="NCBI Taxonomy" id="320771"/>
    <lineage>
        <taxon>Bacteria</taxon>
        <taxon>Pseudomonadati</taxon>
        <taxon>Verrucomicrobiota</taxon>
        <taxon>Pedosphaerae</taxon>
        <taxon>Pedosphaerales</taxon>
        <taxon>Pedosphaeraceae</taxon>
        <taxon>Pedosphaera</taxon>
    </lineage>
</organism>
<evidence type="ECO:0000313" key="2">
    <source>
        <dbReference type="Proteomes" id="UP000003688"/>
    </source>
</evidence>
<dbReference type="Proteomes" id="UP000003688">
    <property type="component" value="Unassembled WGS sequence"/>
</dbReference>
<gene>
    <name evidence="1" type="ORF">Cflav_PD6386</name>
</gene>
<name>B9XDG5_PEDPL</name>
<dbReference type="STRING" id="320771.Cflav_PD6386"/>
<evidence type="ECO:0000313" key="1">
    <source>
        <dbReference type="EMBL" id="EEF62111.1"/>
    </source>
</evidence>
<reference evidence="1 2" key="1">
    <citation type="journal article" date="2011" name="J. Bacteriol.">
        <title>Genome sequence of 'Pedosphaera parvula' Ellin514, an aerobic Verrucomicrobial isolate from pasture soil.</title>
        <authorList>
            <person name="Kant R."/>
            <person name="van Passel M.W."/>
            <person name="Sangwan P."/>
            <person name="Palva A."/>
            <person name="Lucas S."/>
            <person name="Copeland A."/>
            <person name="Lapidus A."/>
            <person name="Glavina Del Rio T."/>
            <person name="Dalin E."/>
            <person name="Tice H."/>
            <person name="Bruce D."/>
            <person name="Goodwin L."/>
            <person name="Pitluck S."/>
            <person name="Chertkov O."/>
            <person name="Larimer F.W."/>
            <person name="Land M.L."/>
            <person name="Hauser L."/>
            <person name="Brettin T.S."/>
            <person name="Detter J.C."/>
            <person name="Han S."/>
            <person name="de Vos W.M."/>
            <person name="Janssen P.H."/>
            <person name="Smidt H."/>
        </authorList>
    </citation>
    <scope>NUCLEOTIDE SEQUENCE [LARGE SCALE GENOMIC DNA]</scope>
    <source>
        <strain evidence="1 2">Ellin514</strain>
    </source>
</reference>
<protein>
    <submittedName>
        <fullName evidence="1">Uncharacterized protein</fullName>
    </submittedName>
</protein>
<dbReference type="AlphaFoldDB" id="B9XDG5"/>
<accession>B9XDG5</accession>
<keyword evidence="2" id="KW-1185">Reference proteome</keyword>
<proteinExistence type="predicted"/>